<dbReference type="OrthoDB" id="9800814at2"/>
<dbReference type="InterPro" id="IPR045864">
    <property type="entry name" value="aa-tRNA-synth_II/BPL/LPL"/>
</dbReference>
<accession>A0A2N7VKM4</accession>
<evidence type="ECO:0000313" key="2">
    <source>
        <dbReference type="EMBL" id="PMS17724.1"/>
    </source>
</evidence>
<dbReference type="GO" id="GO:0006427">
    <property type="term" value="P:histidyl-tRNA aminoacylation"/>
    <property type="evidence" value="ECO:0007669"/>
    <property type="project" value="TreeGrafter"/>
</dbReference>
<dbReference type="Proteomes" id="UP000235616">
    <property type="component" value="Unassembled WGS sequence"/>
</dbReference>
<dbReference type="GO" id="GO:0005737">
    <property type="term" value="C:cytoplasm"/>
    <property type="evidence" value="ECO:0007669"/>
    <property type="project" value="InterPro"/>
</dbReference>
<dbReference type="SUPFAM" id="SSF55681">
    <property type="entry name" value="Class II aaRS and biotin synthetases"/>
    <property type="match status" value="1"/>
</dbReference>
<comment type="caution">
    <text evidence="2">The sequence shown here is derived from an EMBL/GenBank/DDBJ whole genome shotgun (WGS) entry which is preliminary data.</text>
</comment>
<protein>
    <recommendedName>
        <fullName evidence="1">Class II Histidinyl-tRNA synthetase (HisRS)-like catalytic core domain-containing protein</fullName>
    </recommendedName>
</protein>
<dbReference type="PANTHER" id="PTHR43707:SF1">
    <property type="entry name" value="HISTIDINE--TRNA LIGASE, MITOCHONDRIAL-RELATED"/>
    <property type="match status" value="1"/>
</dbReference>
<feature type="domain" description="Class II Histidinyl-tRNA synthetase (HisRS)-like catalytic core" evidence="1">
    <location>
        <begin position="17"/>
        <end position="114"/>
    </location>
</feature>
<sequence>MPCGPSRAASGVTFIERGAEEAIVPALWSQDTFIEKAGGSEIIDQMWAFPDKKGRACCLIPEATALFQERYEQLIDGKRERLLFYVARCYRYERPQAGRYREFTQLGFECLSEEPRRASELSQRIAKGFFDSLGLRYTFDSAARRGLSYYLDGQGFEMRCSELGAQQQVAGGGAYREGAGFGIGLDRLLLAMSAQRLLE</sequence>
<dbReference type="GO" id="GO:0004821">
    <property type="term" value="F:histidine-tRNA ligase activity"/>
    <property type="evidence" value="ECO:0007669"/>
    <property type="project" value="TreeGrafter"/>
</dbReference>
<name>A0A2N7VKM4_9BURK</name>
<organism evidence="2 3">
    <name type="scientific">Trinickia dabaoshanensis</name>
    <dbReference type="NCBI Taxonomy" id="564714"/>
    <lineage>
        <taxon>Bacteria</taxon>
        <taxon>Pseudomonadati</taxon>
        <taxon>Pseudomonadota</taxon>
        <taxon>Betaproteobacteria</taxon>
        <taxon>Burkholderiales</taxon>
        <taxon>Burkholderiaceae</taxon>
        <taxon>Trinickia</taxon>
    </lineage>
</organism>
<dbReference type="Gene3D" id="3.30.930.10">
    <property type="entry name" value="Bira Bifunctional Protein, Domain 2"/>
    <property type="match status" value="2"/>
</dbReference>
<dbReference type="Pfam" id="PF13393">
    <property type="entry name" value="tRNA-synt_His"/>
    <property type="match status" value="1"/>
</dbReference>
<dbReference type="PANTHER" id="PTHR43707">
    <property type="entry name" value="HISTIDYL-TRNA SYNTHETASE"/>
    <property type="match status" value="1"/>
</dbReference>
<evidence type="ECO:0000259" key="1">
    <source>
        <dbReference type="Pfam" id="PF13393"/>
    </source>
</evidence>
<dbReference type="EMBL" id="PNYA01000018">
    <property type="protein sequence ID" value="PMS17724.1"/>
    <property type="molecule type" value="Genomic_DNA"/>
</dbReference>
<gene>
    <name evidence="2" type="ORF">C0Z18_19655</name>
</gene>
<proteinExistence type="predicted"/>
<keyword evidence="3" id="KW-1185">Reference proteome</keyword>
<dbReference type="AlphaFoldDB" id="A0A2N7VKM4"/>
<evidence type="ECO:0000313" key="3">
    <source>
        <dbReference type="Proteomes" id="UP000235616"/>
    </source>
</evidence>
<reference evidence="2 3" key="1">
    <citation type="submission" date="2018-01" db="EMBL/GenBank/DDBJ databases">
        <title>Whole genome analyses suggest that Burkholderia sensu lato contains two further novel genera in the rhizoxinica-symbiotica group Mycetohabitans gen. nov., and Trinickia gen. nov.: implications for the evolution of diazotrophy and nodulation in the Burkholderiaceae.</title>
        <authorList>
            <person name="Estrada-de los Santos P."/>
            <person name="Palmer M."/>
            <person name="Chavez-Ramirez B."/>
            <person name="Beukes C."/>
            <person name="Steenkamp E.T."/>
            <person name="Hirsch A.M."/>
            <person name="Manyaka P."/>
            <person name="Maluk M."/>
            <person name="Lafos M."/>
            <person name="Crook M."/>
            <person name="Gross E."/>
            <person name="Simon M.F."/>
            <person name="Bueno dos Reis Junior F."/>
            <person name="Poole P.S."/>
            <person name="Venter S.N."/>
            <person name="James E.K."/>
        </authorList>
    </citation>
    <scope>NUCLEOTIDE SEQUENCE [LARGE SCALE GENOMIC DNA]</scope>
    <source>
        <strain evidence="2 3">GIMN1.004</strain>
    </source>
</reference>
<dbReference type="InterPro" id="IPR004516">
    <property type="entry name" value="HisRS/HisZ"/>
</dbReference>
<dbReference type="InterPro" id="IPR041715">
    <property type="entry name" value="HisRS-like_core"/>
</dbReference>